<proteinExistence type="predicted"/>
<protein>
    <submittedName>
        <fullName evidence="1">Uncharacterized protein</fullName>
    </submittedName>
</protein>
<dbReference type="AlphaFoldDB" id="A0A0D6M2L1"/>
<evidence type="ECO:0000313" key="1">
    <source>
        <dbReference type="EMBL" id="EPB78344.1"/>
    </source>
</evidence>
<sequence length="127" mass="14260">MGVTGKRPRGAPKERWKDALRKDMEEVGVTEDDIQDRSQKLTFVGVLQMEASLGFATKVYFVLAGAKSSFSLAPYGAGKMTENEMKRCLREMTLKPSDILRRDVRQMRQFLEFEVALLRGPGSGDKA</sequence>
<organism evidence="1 2">
    <name type="scientific">Ancylostoma ceylanicum</name>
    <dbReference type="NCBI Taxonomy" id="53326"/>
    <lineage>
        <taxon>Eukaryota</taxon>
        <taxon>Metazoa</taxon>
        <taxon>Ecdysozoa</taxon>
        <taxon>Nematoda</taxon>
        <taxon>Chromadorea</taxon>
        <taxon>Rhabditida</taxon>
        <taxon>Rhabditina</taxon>
        <taxon>Rhabditomorpha</taxon>
        <taxon>Strongyloidea</taxon>
        <taxon>Ancylostomatidae</taxon>
        <taxon>Ancylostomatinae</taxon>
        <taxon>Ancylostoma</taxon>
    </lineage>
</organism>
<dbReference type="Proteomes" id="UP000054495">
    <property type="component" value="Unassembled WGS sequence"/>
</dbReference>
<gene>
    <name evidence="1" type="ORF">ANCCEY_02574</name>
</gene>
<reference evidence="1 2" key="1">
    <citation type="submission" date="2013-05" db="EMBL/GenBank/DDBJ databases">
        <title>Draft genome of the parasitic nematode Anyclostoma ceylanicum.</title>
        <authorList>
            <person name="Mitreva M."/>
        </authorList>
    </citation>
    <scope>NUCLEOTIDE SEQUENCE [LARGE SCALE GENOMIC DNA]</scope>
</reference>
<dbReference type="EMBL" id="KE124814">
    <property type="protein sequence ID" value="EPB78344.1"/>
    <property type="molecule type" value="Genomic_DNA"/>
</dbReference>
<name>A0A0D6M2L1_9BILA</name>
<accession>A0A0D6M2L1</accession>
<keyword evidence="2" id="KW-1185">Reference proteome</keyword>
<evidence type="ECO:0000313" key="2">
    <source>
        <dbReference type="Proteomes" id="UP000054495"/>
    </source>
</evidence>